<protein>
    <submittedName>
        <fullName evidence="1">Uncharacterized protein</fullName>
    </submittedName>
</protein>
<reference evidence="1 2" key="1">
    <citation type="submission" date="2017-05" db="EMBL/GenBank/DDBJ databases">
        <title>Genome sequence of Pediococcus pentosaceus strain SRCM100892.</title>
        <authorList>
            <person name="Cho S.H."/>
        </authorList>
    </citation>
    <scope>NUCLEOTIDE SEQUENCE [LARGE SCALE GENOMIC DNA]</scope>
    <source>
        <strain evidence="1 2">SRCM100892</strain>
    </source>
</reference>
<gene>
    <name evidence="1" type="ORF">S100892_01097</name>
</gene>
<evidence type="ECO:0000313" key="2">
    <source>
        <dbReference type="Proteomes" id="UP000196118"/>
    </source>
</evidence>
<proteinExistence type="predicted"/>
<evidence type="ECO:0000313" key="1">
    <source>
        <dbReference type="EMBL" id="ARW19670.1"/>
    </source>
</evidence>
<dbReference type="EMBL" id="CP021474">
    <property type="protein sequence ID" value="ARW19670.1"/>
    <property type="molecule type" value="Genomic_DNA"/>
</dbReference>
<dbReference type="AlphaFoldDB" id="A0A1Y0VNG5"/>
<name>A0A1Y0VNG5_PEDPE</name>
<dbReference type="Proteomes" id="UP000196118">
    <property type="component" value="Chromosome"/>
</dbReference>
<accession>A0A1Y0VNG5</accession>
<sequence length="95" mass="10904">MEEKLNGNDYGKQATIDVLTTKDVDVYKVTTGHFEAENKFDKDSVLLAGSKVKISEWKMSTGSLRIVSSSRYQSSEENFYVIYCDENDTTWFKEL</sequence>
<dbReference type="RefSeq" id="WP_094104433.1">
    <property type="nucleotide sequence ID" value="NZ_JAIYES010000001.1"/>
</dbReference>
<organism evidence="1 2">
    <name type="scientific">Pediococcus pentosaceus</name>
    <dbReference type="NCBI Taxonomy" id="1255"/>
    <lineage>
        <taxon>Bacteria</taxon>
        <taxon>Bacillati</taxon>
        <taxon>Bacillota</taxon>
        <taxon>Bacilli</taxon>
        <taxon>Lactobacillales</taxon>
        <taxon>Lactobacillaceae</taxon>
        <taxon>Pediococcus</taxon>
    </lineage>
</organism>